<reference evidence="2" key="1">
    <citation type="journal article" date="2020" name="J Insects Food Feed">
        <title>The yellow mealworm (Tenebrio molitor) genome: a resource for the emerging insects as food and feed industry.</title>
        <authorList>
            <person name="Eriksson T."/>
            <person name="Andere A."/>
            <person name="Kelstrup H."/>
            <person name="Emery V."/>
            <person name="Picard C."/>
        </authorList>
    </citation>
    <scope>NUCLEOTIDE SEQUENCE</scope>
    <source>
        <strain evidence="2">Stoneville</strain>
        <tissue evidence="2">Whole head</tissue>
    </source>
</reference>
<dbReference type="Proteomes" id="UP000719412">
    <property type="component" value="Unassembled WGS sequence"/>
</dbReference>
<evidence type="ECO:0000313" key="3">
    <source>
        <dbReference type="Proteomes" id="UP000719412"/>
    </source>
</evidence>
<dbReference type="AlphaFoldDB" id="A0A8J6LQT8"/>
<accession>A0A8J6LQT8</accession>
<reference evidence="2" key="2">
    <citation type="submission" date="2021-08" db="EMBL/GenBank/DDBJ databases">
        <authorList>
            <person name="Eriksson T."/>
        </authorList>
    </citation>
    <scope>NUCLEOTIDE SEQUENCE</scope>
    <source>
        <strain evidence="2">Stoneville</strain>
        <tissue evidence="2">Whole head</tissue>
    </source>
</reference>
<feature type="compositionally biased region" description="Polar residues" evidence="1">
    <location>
        <begin position="1"/>
        <end position="17"/>
    </location>
</feature>
<comment type="caution">
    <text evidence="2">The sequence shown here is derived from an EMBL/GenBank/DDBJ whole genome shotgun (WGS) entry which is preliminary data.</text>
</comment>
<feature type="compositionally biased region" description="Pro residues" evidence="1">
    <location>
        <begin position="33"/>
        <end position="49"/>
    </location>
</feature>
<proteinExistence type="predicted"/>
<evidence type="ECO:0000313" key="2">
    <source>
        <dbReference type="EMBL" id="KAH0822081.1"/>
    </source>
</evidence>
<protein>
    <submittedName>
        <fullName evidence="2">Uncharacterized protein</fullName>
    </submittedName>
</protein>
<keyword evidence="3" id="KW-1185">Reference proteome</keyword>
<feature type="region of interest" description="Disordered" evidence="1">
    <location>
        <begin position="1"/>
        <end position="66"/>
    </location>
</feature>
<dbReference type="EMBL" id="JABDTM020004470">
    <property type="protein sequence ID" value="KAH0822081.1"/>
    <property type="molecule type" value="Genomic_DNA"/>
</dbReference>
<organism evidence="2 3">
    <name type="scientific">Tenebrio molitor</name>
    <name type="common">Yellow mealworm beetle</name>
    <dbReference type="NCBI Taxonomy" id="7067"/>
    <lineage>
        <taxon>Eukaryota</taxon>
        <taxon>Metazoa</taxon>
        <taxon>Ecdysozoa</taxon>
        <taxon>Arthropoda</taxon>
        <taxon>Hexapoda</taxon>
        <taxon>Insecta</taxon>
        <taxon>Pterygota</taxon>
        <taxon>Neoptera</taxon>
        <taxon>Endopterygota</taxon>
        <taxon>Coleoptera</taxon>
        <taxon>Polyphaga</taxon>
        <taxon>Cucujiformia</taxon>
        <taxon>Tenebrionidae</taxon>
        <taxon>Tenebrio</taxon>
    </lineage>
</organism>
<sequence length="66" mass="7120">MQHSSPAPSSTPGSDMSGQPAASPGWDVKPQQPIHPPPHPAPHPHPPHNYLPQYSWYPTDNPGLLT</sequence>
<gene>
    <name evidence="2" type="ORF">GEV33_000710</name>
</gene>
<name>A0A8J6LQT8_TENMO</name>
<evidence type="ECO:0000256" key="1">
    <source>
        <dbReference type="SAM" id="MobiDB-lite"/>
    </source>
</evidence>